<accession>Q026R4</accession>
<reference evidence="6" key="1">
    <citation type="submission" date="2006-10" db="EMBL/GenBank/DDBJ databases">
        <title>Complete sequence of Solibacter usitatus Ellin6076.</title>
        <authorList>
            <consortium name="US DOE Joint Genome Institute"/>
            <person name="Copeland A."/>
            <person name="Lucas S."/>
            <person name="Lapidus A."/>
            <person name="Barry K."/>
            <person name="Detter J.C."/>
            <person name="Glavina del Rio T."/>
            <person name="Hammon N."/>
            <person name="Israni S."/>
            <person name="Dalin E."/>
            <person name="Tice H."/>
            <person name="Pitluck S."/>
            <person name="Thompson L.S."/>
            <person name="Brettin T."/>
            <person name="Bruce D."/>
            <person name="Han C."/>
            <person name="Tapia R."/>
            <person name="Gilna P."/>
            <person name="Schmutz J."/>
            <person name="Larimer F."/>
            <person name="Land M."/>
            <person name="Hauser L."/>
            <person name="Kyrpides N."/>
            <person name="Mikhailova N."/>
            <person name="Janssen P.H."/>
            <person name="Kuske C.R."/>
            <person name="Richardson P."/>
        </authorList>
    </citation>
    <scope>NUCLEOTIDE SEQUENCE</scope>
    <source>
        <strain evidence="6">Ellin6076</strain>
    </source>
</reference>
<dbReference type="GO" id="GO:0004674">
    <property type="term" value="F:protein serine/threonine kinase activity"/>
    <property type="evidence" value="ECO:0007669"/>
    <property type="project" value="UniProtKB-KW"/>
</dbReference>
<keyword evidence="6" id="KW-0723">Serine/threonine-protein kinase</keyword>
<dbReference type="HOGENOM" id="CLU_2059878_0_0_0"/>
<evidence type="ECO:0000259" key="5">
    <source>
        <dbReference type="PROSITE" id="PS50011"/>
    </source>
</evidence>
<dbReference type="InterPro" id="IPR000719">
    <property type="entry name" value="Prot_kinase_dom"/>
</dbReference>
<dbReference type="PANTHER" id="PTHR43289">
    <property type="entry name" value="MITOGEN-ACTIVATED PROTEIN KINASE KINASE KINASE 20-RELATED"/>
    <property type="match status" value="1"/>
</dbReference>
<gene>
    <name evidence="6" type="ordered locus">Acid_2015</name>
</gene>
<evidence type="ECO:0000313" key="6">
    <source>
        <dbReference type="EMBL" id="ABJ83005.1"/>
    </source>
</evidence>
<protein>
    <submittedName>
        <fullName evidence="6">Serine/threonine protein kinase-like protein</fullName>
    </submittedName>
</protein>
<dbReference type="KEGG" id="sus:Acid_2015"/>
<keyword evidence="2" id="KW-0547">Nucleotide-binding</keyword>
<feature type="domain" description="Protein kinase" evidence="5">
    <location>
        <begin position="21"/>
        <end position="119"/>
    </location>
</feature>
<dbReference type="AlphaFoldDB" id="Q026R4"/>
<name>Q026R4_SOLUE</name>
<dbReference type="Pfam" id="PF00069">
    <property type="entry name" value="Pkinase"/>
    <property type="match status" value="1"/>
</dbReference>
<dbReference type="EMBL" id="CP000473">
    <property type="protein sequence ID" value="ABJ83005.1"/>
    <property type="molecule type" value="Genomic_DNA"/>
</dbReference>
<proteinExistence type="predicted"/>
<dbReference type="PROSITE" id="PS50011">
    <property type="entry name" value="PROTEIN_KINASE_DOM"/>
    <property type="match status" value="1"/>
</dbReference>
<dbReference type="Gene3D" id="3.30.200.20">
    <property type="entry name" value="Phosphorylase Kinase, domain 1"/>
    <property type="match status" value="1"/>
</dbReference>
<keyword evidence="4" id="KW-0067">ATP-binding</keyword>
<dbReference type="SUPFAM" id="SSF56112">
    <property type="entry name" value="Protein kinase-like (PK-like)"/>
    <property type="match status" value="1"/>
</dbReference>
<evidence type="ECO:0000256" key="4">
    <source>
        <dbReference type="ARBA" id="ARBA00022840"/>
    </source>
</evidence>
<evidence type="ECO:0000256" key="2">
    <source>
        <dbReference type="ARBA" id="ARBA00022741"/>
    </source>
</evidence>
<dbReference type="eggNOG" id="COG0515">
    <property type="taxonomic scope" value="Bacteria"/>
</dbReference>
<keyword evidence="3 6" id="KW-0418">Kinase</keyword>
<evidence type="ECO:0000256" key="3">
    <source>
        <dbReference type="ARBA" id="ARBA00022777"/>
    </source>
</evidence>
<evidence type="ECO:0000256" key="1">
    <source>
        <dbReference type="ARBA" id="ARBA00022679"/>
    </source>
</evidence>
<dbReference type="InParanoid" id="Q026R4"/>
<keyword evidence="1" id="KW-0808">Transferase</keyword>
<organism evidence="6">
    <name type="scientific">Solibacter usitatus (strain Ellin6076)</name>
    <dbReference type="NCBI Taxonomy" id="234267"/>
    <lineage>
        <taxon>Bacteria</taxon>
        <taxon>Pseudomonadati</taxon>
        <taxon>Acidobacteriota</taxon>
        <taxon>Terriglobia</taxon>
        <taxon>Bryobacterales</taxon>
        <taxon>Solibacteraceae</taxon>
        <taxon>Candidatus Solibacter</taxon>
    </lineage>
</organism>
<dbReference type="GO" id="GO:0005524">
    <property type="term" value="F:ATP binding"/>
    <property type="evidence" value="ECO:0007669"/>
    <property type="project" value="UniProtKB-KW"/>
</dbReference>
<dbReference type="STRING" id="234267.Acid_2015"/>
<sequence length="119" mass="13173">MLRGARDQWERRPGGEQIGHFELLEKLGAGGMGVDYKARDTHLNRLVAIKVIQPARVSDSALQARLLAEARAASALNHPNVVTVYDAWVPGRNGFHRNGVCPGRDARTPELKLIVNREQ</sequence>
<dbReference type="InterPro" id="IPR011009">
    <property type="entry name" value="Kinase-like_dom_sf"/>
</dbReference>
<dbReference type="PANTHER" id="PTHR43289:SF6">
    <property type="entry name" value="SERINE_THREONINE-PROTEIN KINASE NEKL-3"/>
    <property type="match status" value="1"/>
</dbReference>